<feature type="domain" description="Beta-mannosidase-like galactose-binding" evidence="15">
    <location>
        <begin position="36"/>
        <end position="206"/>
    </location>
</feature>
<evidence type="ECO:0000256" key="3">
    <source>
        <dbReference type="ARBA" id="ARBA00004740"/>
    </source>
</evidence>
<gene>
    <name evidence="16" type="ORF">CLODIP_2_CD02542</name>
</gene>
<dbReference type="Pfam" id="PF17786">
    <property type="entry name" value="Mannosidase_ig"/>
    <property type="match status" value="1"/>
</dbReference>
<dbReference type="SUPFAM" id="SSF51445">
    <property type="entry name" value="(Trans)glycosidases"/>
    <property type="match status" value="1"/>
</dbReference>
<evidence type="ECO:0000256" key="2">
    <source>
        <dbReference type="ARBA" id="ARBA00004371"/>
    </source>
</evidence>
<reference evidence="16 17" key="1">
    <citation type="submission" date="2020-04" db="EMBL/GenBank/DDBJ databases">
        <authorList>
            <person name="Alioto T."/>
            <person name="Alioto T."/>
            <person name="Gomez Garrido J."/>
        </authorList>
    </citation>
    <scope>NUCLEOTIDE SEQUENCE [LARGE SCALE GENOMIC DNA]</scope>
</reference>
<evidence type="ECO:0000256" key="10">
    <source>
        <dbReference type="ARBA" id="ARBA00023295"/>
    </source>
</evidence>
<dbReference type="InterPro" id="IPR017853">
    <property type="entry name" value="GH"/>
</dbReference>
<evidence type="ECO:0000313" key="17">
    <source>
        <dbReference type="Proteomes" id="UP000494165"/>
    </source>
</evidence>
<evidence type="ECO:0000256" key="4">
    <source>
        <dbReference type="ARBA" id="ARBA00007401"/>
    </source>
</evidence>
<evidence type="ECO:0000256" key="11">
    <source>
        <dbReference type="ARBA" id="ARBA00033445"/>
    </source>
</evidence>
<evidence type="ECO:0000256" key="12">
    <source>
        <dbReference type="SAM" id="SignalP"/>
    </source>
</evidence>
<comment type="caution">
    <text evidence="16">The sequence shown here is derived from an EMBL/GenBank/DDBJ whole genome shotgun (WGS) entry which is preliminary data.</text>
</comment>
<dbReference type="Gene3D" id="3.20.20.80">
    <property type="entry name" value="Glycosidases"/>
    <property type="match status" value="1"/>
</dbReference>
<dbReference type="FunFam" id="3.20.20.80:FF:000050">
    <property type="entry name" value="Beta-mannosidase B"/>
    <property type="match status" value="1"/>
</dbReference>
<dbReference type="Proteomes" id="UP000494165">
    <property type="component" value="Unassembled WGS sequence"/>
</dbReference>
<keyword evidence="9" id="KW-0458">Lysosome</keyword>
<comment type="similarity">
    <text evidence="4">Belongs to the glycosyl hydrolase 2 family.</text>
</comment>
<dbReference type="InterPro" id="IPR013783">
    <property type="entry name" value="Ig-like_fold"/>
</dbReference>
<dbReference type="InterPro" id="IPR036156">
    <property type="entry name" value="Beta-gal/glucu_dom_sf"/>
</dbReference>
<dbReference type="InterPro" id="IPR054593">
    <property type="entry name" value="Beta-mannosidase-like_N2"/>
</dbReference>
<dbReference type="SUPFAM" id="SSF49303">
    <property type="entry name" value="beta-Galactosidase/glucuronidase domain"/>
    <property type="match status" value="2"/>
</dbReference>
<dbReference type="Pfam" id="PF17753">
    <property type="entry name" value="Ig_mannosidase"/>
    <property type="match status" value="1"/>
</dbReference>
<evidence type="ECO:0000256" key="7">
    <source>
        <dbReference type="ARBA" id="ARBA00022801"/>
    </source>
</evidence>
<dbReference type="InterPro" id="IPR041625">
    <property type="entry name" value="Beta-mannosidase_Ig"/>
</dbReference>
<dbReference type="EMBL" id="CADEPI010000042">
    <property type="protein sequence ID" value="CAB3369024.1"/>
    <property type="molecule type" value="Genomic_DNA"/>
</dbReference>
<comment type="subcellular location">
    <subcellularLocation>
        <location evidence="2">Lysosome</location>
    </subcellularLocation>
</comment>
<dbReference type="OrthoDB" id="2866996at2759"/>
<proteinExistence type="inferred from homology"/>
<evidence type="ECO:0000256" key="5">
    <source>
        <dbReference type="ARBA" id="ARBA00012754"/>
    </source>
</evidence>
<dbReference type="FunFam" id="2.60.120.260:FF:000060">
    <property type="entry name" value="Probable beta-mannosidase"/>
    <property type="match status" value="1"/>
</dbReference>
<dbReference type="EC" id="3.2.1.25" evidence="5"/>
<evidence type="ECO:0000256" key="9">
    <source>
        <dbReference type="ARBA" id="ARBA00023228"/>
    </source>
</evidence>
<dbReference type="InterPro" id="IPR050887">
    <property type="entry name" value="Beta-mannosidase_GH2"/>
</dbReference>
<name>A0A8S1CML6_9INSE</name>
<protein>
    <recommendedName>
        <fullName evidence="5">beta-mannosidase</fullName>
        <ecNumber evidence="5">3.2.1.25</ecNumber>
    </recommendedName>
    <alternativeName>
        <fullName evidence="11">Mannanase</fullName>
    </alternativeName>
</protein>
<dbReference type="InterPro" id="IPR041447">
    <property type="entry name" value="Mannosidase_ig"/>
</dbReference>
<dbReference type="InterPro" id="IPR008979">
    <property type="entry name" value="Galactose-bd-like_sf"/>
</dbReference>
<comment type="catalytic activity">
    <reaction evidence="1">
        <text>Hydrolysis of terminal, non-reducing beta-D-mannose residues in beta-D-mannosides.</text>
        <dbReference type="EC" id="3.2.1.25"/>
    </reaction>
</comment>
<dbReference type="SUPFAM" id="SSF49785">
    <property type="entry name" value="Galactose-binding domain-like"/>
    <property type="match status" value="1"/>
</dbReference>
<keyword evidence="10" id="KW-0326">Glycosidase</keyword>
<keyword evidence="7" id="KW-0378">Hydrolase</keyword>
<feature type="domain" description="Beta-mannosidase Ig-fold" evidence="13">
    <location>
        <begin position="855"/>
        <end position="919"/>
    </location>
</feature>
<dbReference type="GO" id="GO:0004567">
    <property type="term" value="F:beta-mannosidase activity"/>
    <property type="evidence" value="ECO:0007669"/>
    <property type="project" value="UniProtKB-EC"/>
</dbReference>
<sequence length="922" mass="103821">MGVNLFIVTSFVLTFAGLSQCALRFDLGAAASENIWTVANNNGSINIAATVPGGIYSDLKNAGILDTEFYYRFNDHMYRWVGYDTWTFTRQFQVPAEFVGKRQVNLVFEGVDTYGQIHINNEQPVTVGNMFVRYVIPFTPETVNTLTVILPSAIEYAANRSAETFVAPECVAPEFQGECHANQVRKMQASFSWDWGPAFPSAGIWKKVYVEAYDTLLIRDTVYDIQYSDANQQWTVELTVHAELLSREQSSGSGDLQFEIQLDDVLQSATKKVNYQGQQGEIVFTTSLNVPAGSVQTWYPNGIGRGRKLYQATVRYIPDGVAETAVKTDTIAFRTLKVVQDFVDPNDQSKGRHFYFEVNGSPIFMKGSNWIPAHVLPELGSTDQYAENLLRASAEAGFNMLRVWGGGVYESDRFYQLCDELGILVWQDFLFACSMYPVDEPFLGSVRTEIVQTVRRLQHHTSIALWAGNNENEAALIGNWYQTASNFSAYKADYIKLYVDTVKPLVNAEDPTRNYLVSSPSNGIKSEEDGYVSENPYSALYGDIHFYIYLSDGWDPAIYPRTRFASEFGFQSFPSMWALNQDISINDLDLGLNSEIINQRQHHPNGNFELVYQVESRLLPGGQFNWNTRETFEKFTYLTQIYQAMSTKTEAECHRRWRGWYDAPTGEGLTMGSLYWQLNDIWNAPTWAGIQHDGTWKMMHYYAAKMYNPFLVSPYVTPDQRLSVHAINDNLEEFGDAVIKVNVFSWSKLDSIYSLTQPFILTNNSAVEVFSQPLTTILNTAGCESLSRKAGSRIPEDSCFLTVQMLSRDESQVLSENFVLPAKFSSVLGIVNKPQLQVSGVSDSVASLPSSRYVRAFDVVVSTDSVAPFVWLDAADAKGRFSENGFIQASASKTVQYFALVDITPEELQSKLTVTSLTHNWP</sequence>
<dbReference type="AlphaFoldDB" id="A0A8S1CML6"/>
<evidence type="ECO:0000256" key="8">
    <source>
        <dbReference type="ARBA" id="ARBA00023180"/>
    </source>
</evidence>
<evidence type="ECO:0000256" key="6">
    <source>
        <dbReference type="ARBA" id="ARBA00022729"/>
    </source>
</evidence>
<evidence type="ECO:0000259" key="14">
    <source>
        <dbReference type="Pfam" id="PF17786"/>
    </source>
</evidence>
<evidence type="ECO:0000259" key="15">
    <source>
        <dbReference type="Pfam" id="PF22666"/>
    </source>
</evidence>
<organism evidence="16 17">
    <name type="scientific">Cloeon dipterum</name>
    <dbReference type="NCBI Taxonomy" id="197152"/>
    <lineage>
        <taxon>Eukaryota</taxon>
        <taxon>Metazoa</taxon>
        <taxon>Ecdysozoa</taxon>
        <taxon>Arthropoda</taxon>
        <taxon>Hexapoda</taxon>
        <taxon>Insecta</taxon>
        <taxon>Pterygota</taxon>
        <taxon>Palaeoptera</taxon>
        <taxon>Ephemeroptera</taxon>
        <taxon>Pisciforma</taxon>
        <taxon>Baetidae</taxon>
        <taxon>Cloeon</taxon>
    </lineage>
</organism>
<keyword evidence="8" id="KW-0325">Glycoprotein</keyword>
<dbReference type="PANTHER" id="PTHR43730">
    <property type="entry name" value="BETA-MANNOSIDASE"/>
    <property type="match status" value="1"/>
</dbReference>
<evidence type="ECO:0000256" key="1">
    <source>
        <dbReference type="ARBA" id="ARBA00000829"/>
    </source>
</evidence>
<dbReference type="Pfam" id="PF22666">
    <property type="entry name" value="Glyco_hydro_2_N2"/>
    <property type="match status" value="1"/>
</dbReference>
<evidence type="ECO:0000313" key="16">
    <source>
        <dbReference type="EMBL" id="CAB3369024.1"/>
    </source>
</evidence>
<dbReference type="PANTHER" id="PTHR43730:SF1">
    <property type="entry name" value="BETA-MANNOSIDASE"/>
    <property type="match status" value="1"/>
</dbReference>
<accession>A0A8S1CML6</accession>
<keyword evidence="6 12" id="KW-0732">Signal</keyword>
<dbReference type="Gene3D" id="2.60.120.260">
    <property type="entry name" value="Galactose-binding domain-like"/>
    <property type="match status" value="1"/>
</dbReference>
<feature type="signal peptide" evidence="12">
    <location>
        <begin position="1"/>
        <end position="21"/>
    </location>
</feature>
<dbReference type="GO" id="GO:0005764">
    <property type="term" value="C:lysosome"/>
    <property type="evidence" value="ECO:0007669"/>
    <property type="project" value="UniProtKB-SubCell"/>
</dbReference>
<evidence type="ECO:0000259" key="13">
    <source>
        <dbReference type="Pfam" id="PF17753"/>
    </source>
</evidence>
<feature type="domain" description="Mannosidase Ig/CBM-like" evidence="14">
    <location>
        <begin position="721"/>
        <end position="824"/>
    </location>
</feature>
<keyword evidence="17" id="KW-1185">Reference proteome</keyword>
<feature type="chain" id="PRO_5035862818" description="beta-mannosidase" evidence="12">
    <location>
        <begin position="22"/>
        <end position="922"/>
    </location>
</feature>
<comment type="pathway">
    <text evidence="3">Glycan metabolism; N-glycan degradation.</text>
</comment>
<dbReference type="GO" id="GO:0006516">
    <property type="term" value="P:glycoprotein catabolic process"/>
    <property type="evidence" value="ECO:0007669"/>
    <property type="project" value="TreeGrafter"/>
</dbReference>
<dbReference type="Gene3D" id="2.60.40.10">
    <property type="entry name" value="Immunoglobulins"/>
    <property type="match status" value="3"/>
</dbReference>